<accession>A0A261WL90</accession>
<keyword evidence="4" id="KW-0238">DNA-binding</keyword>
<protein>
    <submittedName>
        <fullName evidence="10">Resolvase</fullName>
    </submittedName>
</protein>
<feature type="domain" description="Resolvase/invertase-type recombinase catalytic" evidence="9">
    <location>
        <begin position="1"/>
        <end position="134"/>
    </location>
</feature>
<feature type="active site" description="O-(5'-phospho-DNA)-serine intermediate" evidence="6 7">
    <location>
        <position position="9"/>
    </location>
</feature>
<proteinExistence type="inferred from homology"/>
<feature type="non-terminal residue" evidence="10">
    <location>
        <position position="148"/>
    </location>
</feature>
<evidence type="ECO:0000256" key="4">
    <source>
        <dbReference type="ARBA" id="ARBA00023125"/>
    </source>
</evidence>
<evidence type="ECO:0000256" key="1">
    <source>
        <dbReference type="ARBA" id="ARBA00009913"/>
    </source>
</evidence>
<organism evidence="10 11">
    <name type="scientific">Pseudomonas avellanae</name>
    <dbReference type="NCBI Taxonomy" id="46257"/>
    <lineage>
        <taxon>Bacteria</taxon>
        <taxon>Pseudomonadati</taxon>
        <taxon>Pseudomonadota</taxon>
        <taxon>Gammaproteobacteria</taxon>
        <taxon>Pseudomonadales</taxon>
        <taxon>Pseudomonadaceae</taxon>
        <taxon>Pseudomonas</taxon>
    </lineage>
</organism>
<comment type="similarity">
    <text evidence="1">Belongs to the site-specific recombinase resolvase family.</text>
</comment>
<evidence type="ECO:0000313" key="10">
    <source>
        <dbReference type="EMBL" id="OZI86742.1"/>
    </source>
</evidence>
<evidence type="ECO:0000256" key="7">
    <source>
        <dbReference type="PROSITE-ProRule" id="PRU10137"/>
    </source>
</evidence>
<name>A0A261WL90_9PSED</name>
<evidence type="ECO:0000259" key="9">
    <source>
        <dbReference type="PROSITE" id="PS51736"/>
    </source>
</evidence>
<dbReference type="GO" id="GO:0003677">
    <property type="term" value="F:DNA binding"/>
    <property type="evidence" value="ECO:0007669"/>
    <property type="project" value="UniProtKB-KW"/>
</dbReference>
<evidence type="ECO:0000256" key="5">
    <source>
        <dbReference type="ARBA" id="ARBA00023172"/>
    </source>
</evidence>
<keyword evidence="3" id="KW-0230">DNA invertase</keyword>
<dbReference type="PROSITE" id="PS00398">
    <property type="entry name" value="RECOMBINASES_2"/>
    <property type="match status" value="1"/>
</dbReference>
<dbReference type="Gene3D" id="3.40.50.1390">
    <property type="entry name" value="Resolvase, N-terminal catalytic domain"/>
    <property type="match status" value="1"/>
</dbReference>
<dbReference type="Pfam" id="PF00239">
    <property type="entry name" value="Resolvase"/>
    <property type="match status" value="1"/>
</dbReference>
<gene>
    <name evidence="10" type="ORF">CFN58_09305</name>
</gene>
<dbReference type="GO" id="GO:0000150">
    <property type="term" value="F:DNA strand exchange activity"/>
    <property type="evidence" value="ECO:0007669"/>
    <property type="project" value="UniProtKB-KW"/>
</dbReference>
<dbReference type="CDD" id="cd03768">
    <property type="entry name" value="SR_ResInv"/>
    <property type="match status" value="1"/>
</dbReference>
<evidence type="ECO:0000256" key="6">
    <source>
        <dbReference type="PIRSR" id="PIRSR606118-50"/>
    </source>
</evidence>
<evidence type="ECO:0000256" key="3">
    <source>
        <dbReference type="ARBA" id="ARBA00023100"/>
    </source>
</evidence>
<dbReference type="InterPro" id="IPR006118">
    <property type="entry name" value="Recombinase_CS"/>
</dbReference>
<dbReference type="PANTHER" id="PTHR30461:SF2">
    <property type="entry name" value="SERINE RECOMBINASE PINE-RELATED"/>
    <property type="match status" value="1"/>
</dbReference>
<dbReference type="PANTHER" id="PTHR30461">
    <property type="entry name" value="DNA-INVERTASE FROM LAMBDOID PROPHAGE"/>
    <property type="match status" value="1"/>
</dbReference>
<dbReference type="InterPro" id="IPR050639">
    <property type="entry name" value="SSR_resolvase"/>
</dbReference>
<dbReference type="AlphaFoldDB" id="A0A261WL90"/>
<sequence length="148" mass="16189">MKIGYARVSTREQNPALQVDSLKAAGCERIYQDVASGAKTARPALDELLGQLRGGDVLVIWKLDRMGRSLKHLVELVGSLMERKVGLLSLNDPIDTTSAQGRFVFNLFATLAEFERELIRERTQAGLTAARARGRVGGRPKGLSPQAE</sequence>
<evidence type="ECO:0000256" key="8">
    <source>
        <dbReference type="SAM" id="MobiDB-lite"/>
    </source>
</evidence>
<feature type="region of interest" description="Disordered" evidence="8">
    <location>
        <begin position="129"/>
        <end position="148"/>
    </location>
</feature>
<dbReference type="PROSITE" id="PS00397">
    <property type="entry name" value="RECOMBINASES_1"/>
    <property type="match status" value="1"/>
</dbReference>
<reference evidence="11" key="1">
    <citation type="journal article" date="2016" name="Sci. Rep.">
        <title>Genome analysis of the kiwifruit canker pathogen Pseudomonas syringae pv. actinidiae biovar 5.</title>
        <authorList>
            <person name="Fujikawa T."/>
            <person name="Sawada H."/>
        </authorList>
    </citation>
    <scope>NUCLEOTIDE SEQUENCE [LARGE SCALE GENOMIC DNA]</scope>
    <source>
        <strain evidence="11">MAFF 212061</strain>
    </source>
</reference>
<evidence type="ECO:0000313" key="11">
    <source>
        <dbReference type="Proteomes" id="UP000217163"/>
    </source>
</evidence>
<dbReference type="Proteomes" id="UP000217163">
    <property type="component" value="Unassembled WGS sequence"/>
</dbReference>
<dbReference type="PROSITE" id="PS51736">
    <property type="entry name" value="RECOMBINASES_3"/>
    <property type="match status" value="1"/>
</dbReference>
<dbReference type="InterPro" id="IPR006119">
    <property type="entry name" value="Resolv_N"/>
</dbReference>
<dbReference type="GO" id="GO:0015074">
    <property type="term" value="P:DNA integration"/>
    <property type="evidence" value="ECO:0007669"/>
    <property type="project" value="UniProtKB-KW"/>
</dbReference>
<dbReference type="EMBL" id="NKQU01000333">
    <property type="protein sequence ID" value="OZI86742.1"/>
    <property type="molecule type" value="Genomic_DNA"/>
</dbReference>
<dbReference type="InterPro" id="IPR036162">
    <property type="entry name" value="Resolvase-like_N_sf"/>
</dbReference>
<dbReference type="SUPFAM" id="SSF53041">
    <property type="entry name" value="Resolvase-like"/>
    <property type="match status" value="1"/>
</dbReference>
<dbReference type="SMART" id="SM00857">
    <property type="entry name" value="Resolvase"/>
    <property type="match status" value="1"/>
</dbReference>
<dbReference type="FunFam" id="3.40.50.1390:FF:000001">
    <property type="entry name" value="DNA recombinase"/>
    <property type="match status" value="1"/>
</dbReference>
<evidence type="ECO:0000256" key="2">
    <source>
        <dbReference type="ARBA" id="ARBA00022908"/>
    </source>
</evidence>
<keyword evidence="5" id="KW-0233">DNA recombination</keyword>
<comment type="caution">
    <text evidence="10">The sequence shown here is derived from an EMBL/GenBank/DDBJ whole genome shotgun (WGS) entry which is preliminary data.</text>
</comment>
<keyword evidence="2" id="KW-0229">DNA integration</keyword>